<dbReference type="STRING" id="653733.Selin_1806"/>
<comment type="catalytic activity">
    <reaction evidence="1">
        <text>ATP + protein L-histidine = ADP + protein N-phospho-L-histidine.</text>
        <dbReference type="EC" id="2.7.13.3"/>
    </reaction>
</comment>
<keyword evidence="5" id="KW-0418">Kinase</keyword>
<evidence type="ECO:0000256" key="4">
    <source>
        <dbReference type="ARBA" id="ARBA00022741"/>
    </source>
</evidence>
<keyword evidence="10" id="KW-1185">Reference proteome</keyword>
<keyword evidence="7" id="KW-0472">Membrane</keyword>
<dbReference type="InterPro" id="IPR005467">
    <property type="entry name" value="His_kinase_dom"/>
</dbReference>
<organism evidence="9 10">
    <name type="scientific">Desulfurispirillum indicum (strain ATCC BAA-1389 / DSM 22839 / S5)</name>
    <dbReference type="NCBI Taxonomy" id="653733"/>
    <lineage>
        <taxon>Bacteria</taxon>
        <taxon>Pseudomonadati</taxon>
        <taxon>Chrysiogenota</taxon>
        <taxon>Chrysiogenia</taxon>
        <taxon>Chrysiogenales</taxon>
        <taxon>Chrysiogenaceae</taxon>
        <taxon>Desulfurispirillum</taxon>
    </lineage>
</organism>
<evidence type="ECO:0000259" key="8">
    <source>
        <dbReference type="PROSITE" id="PS50109"/>
    </source>
</evidence>
<evidence type="ECO:0000256" key="3">
    <source>
        <dbReference type="ARBA" id="ARBA00022679"/>
    </source>
</evidence>
<feature type="domain" description="Histidine kinase" evidence="8">
    <location>
        <begin position="281"/>
        <end position="496"/>
    </location>
</feature>
<evidence type="ECO:0000256" key="2">
    <source>
        <dbReference type="ARBA" id="ARBA00012438"/>
    </source>
</evidence>
<dbReference type="GO" id="GO:0005524">
    <property type="term" value="F:ATP binding"/>
    <property type="evidence" value="ECO:0007669"/>
    <property type="project" value="UniProtKB-KW"/>
</dbReference>
<dbReference type="Pfam" id="PF11845">
    <property type="entry name" value="Tll0287-like"/>
    <property type="match status" value="1"/>
</dbReference>
<accession>E6W1I4</accession>
<gene>
    <name evidence="9" type="ordered locus">Selin_1806</name>
</gene>
<dbReference type="eggNOG" id="COG4191">
    <property type="taxonomic scope" value="Bacteria"/>
</dbReference>
<dbReference type="InParanoid" id="E6W1I4"/>
<evidence type="ECO:0000256" key="5">
    <source>
        <dbReference type="ARBA" id="ARBA00022777"/>
    </source>
</evidence>
<evidence type="ECO:0000256" key="7">
    <source>
        <dbReference type="SAM" id="Phobius"/>
    </source>
</evidence>
<keyword evidence="3" id="KW-0808">Transferase</keyword>
<dbReference type="KEGG" id="din:Selin_1806"/>
<keyword evidence="4" id="KW-0547">Nucleotide-binding</keyword>
<keyword evidence="7" id="KW-1133">Transmembrane helix</keyword>
<dbReference type="PANTHER" id="PTHR44936:SF10">
    <property type="entry name" value="SENSOR PROTEIN RSTB"/>
    <property type="match status" value="1"/>
</dbReference>
<feature type="transmembrane region" description="Helical" evidence="7">
    <location>
        <begin position="22"/>
        <end position="42"/>
    </location>
</feature>
<evidence type="ECO:0000313" key="9">
    <source>
        <dbReference type="EMBL" id="ADU66533.1"/>
    </source>
</evidence>
<evidence type="ECO:0000256" key="1">
    <source>
        <dbReference type="ARBA" id="ARBA00000085"/>
    </source>
</evidence>
<dbReference type="Gene3D" id="3.30.565.10">
    <property type="entry name" value="Histidine kinase-like ATPase, C-terminal domain"/>
    <property type="match status" value="1"/>
</dbReference>
<dbReference type="InterPro" id="IPR021796">
    <property type="entry name" value="Tll0287-like_dom"/>
</dbReference>
<name>E6W1I4_DESIS</name>
<sequence>MAETIREQHPVEVSRPVTATPFPLIAVFWTLTIFAMAGWSFFETYRSALSNAASAARIGFSKDVHYRQWNTRHGSVYVPISEYGTPNPYLAHLQERDVMTSDGLPLTLINPGYMTRQAHEITDAITGIRSNITSLKTLRPENAPDNWEQRALRAFELGVPEYSSLDSIEGKAYLRLMQPLLVDNSCLRCHAHQGYQIGDVRGGISVSIPWVPYRESILSKLPFFIISFGGIWVVGLAAARYGFDRMQLQIQREHHLERKRFETLLHAEQDRKNAQIRLLVDLAHQWRQPLNVIGLSMQNLEMIALDAKADKAKIPEIVGSAMERLEGLSHTITRMTGLYESADTIAPVSIAEACDTASSQIRSQCGAPGLTVSNCIPPNLTQLASSFDLVEMFISLFSNVLTIAEKRNTTPTLTIKARDISKGKVEVSVCDNVGGIEDSQLSDLFSPYTTSHFRSEGKGLGLYFLSRKVEEIYQGNVQARNCGSGACIVIILGAHKDADHPALMKSSGGAHS</sequence>
<dbReference type="InterPro" id="IPR036890">
    <property type="entry name" value="HATPase_C_sf"/>
</dbReference>
<dbReference type="EMBL" id="CP002432">
    <property type="protein sequence ID" value="ADU66533.1"/>
    <property type="molecule type" value="Genomic_DNA"/>
</dbReference>
<dbReference type="HOGENOM" id="CLU_000445_114_64_0"/>
<dbReference type="EC" id="2.7.13.3" evidence="2"/>
<dbReference type="SUPFAM" id="SSF55874">
    <property type="entry name" value="ATPase domain of HSP90 chaperone/DNA topoisomerase II/histidine kinase"/>
    <property type="match status" value="1"/>
</dbReference>
<dbReference type="InterPro" id="IPR003594">
    <property type="entry name" value="HATPase_dom"/>
</dbReference>
<feature type="transmembrane region" description="Helical" evidence="7">
    <location>
        <begin position="223"/>
        <end position="243"/>
    </location>
</feature>
<keyword evidence="6 9" id="KW-0067">ATP-binding</keyword>
<reference evidence="9 10" key="1">
    <citation type="submission" date="2010-12" db="EMBL/GenBank/DDBJ databases">
        <title>Complete sequence of Desulfurispirillum indicum S5.</title>
        <authorList>
            <consortium name="US DOE Joint Genome Institute"/>
            <person name="Lucas S."/>
            <person name="Copeland A."/>
            <person name="Lapidus A."/>
            <person name="Cheng J.-F."/>
            <person name="Goodwin L."/>
            <person name="Pitluck S."/>
            <person name="Chertkov O."/>
            <person name="Held B."/>
            <person name="Detter J.C."/>
            <person name="Han C."/>
            <person name="Tapia R."/>
            <person name="Land M."/>
            <person name="Hauser L."/>
            <person name="Kyrpides N."/>
            <person name="Ivanova N."/>
            <person name="Mikhailova N."/>
            <person name="Haggblom M."/>
            <person name="Rauschenbach I."/>
            <person name="Bini E."/>
            <person name="Woyke T."/>
        </authorList>
    </citation>
    <scope>NUCLEOTIDE SEQUENCE [LARGE SCALE GENOMIC DNA]</scope>
    <source>
        <strain evidence="10">ATCC BAA-1389 / DSM 22839 / S5</strain>
    </source>
</reference>
<dbReference type="InterPro" id="IPR050980">
    <property type="entry name" value="2C_sensor_his_kinase"/>
</dbReference>
<dbReference type="Gene3D" id="3.30.450.290">
    <property type="match status" value="1"/>
</dbReference>
<dbReference type="RefSeq" id="WP_013506413.1">
    <property type="nucleotide sequence ID" value="NC_014836.1"/>
</dbReference>
<protein>
    <recommendedName>
        <fullName evidence="2">histidine kinase</fullName>
        <ecNumber evidence="2">2.7.13.3</ecNumber>
    </recommendedName>
</protein>
<dbReference type="Pfam" id="PF02518">
    <property type="entry name" value="HATPase_c"/>
    <property type="match status" value="1"/>
</dbReference>
<keyword evidence="7" id="KW-0812">Transmembrane</keyword>
<evidence type="ECO:0000256" key="6">
    <source>
        <dbReference type="ARBA" id="ARBA00022840"/>
    </source>
</evidence>
<dbReference type="GO" id="GO:0004673">
    <property type="term" value="F:protein histidine kinase activity"/>
    <property type="evidence" value="ECO:0007669"/>
    <property type="project" value="UniProtKB-EC"/>
</dbReference>
<dbReference type="PROSITE" id="PS50109">
    <property type="entry name" value="HIS_KIN"/>
    <property type="match status" value="1"/>
</dbReference>
<dbReference type="PANTHER" id="PTHR44936">
    <property type="entry name" value="SENSOR PROTEIN CREC"/>
    <property type="match status" value="1"/>
</dbReference>
<dbReference type="Proteomes" id="UP000002572">
    <property type="component" value="Chromosome"/>
</dbReference>
<evidence type="ECO:0000313" key="10">
    <source>
        <dbReference type="Proteomes" id="UP000002572"/>
    </source>
</evidence>
<proteinExistence type="predicted"/>
<dbReference type="AlphaFoldDB" id="E6W1I4"/>